<dbReference type="Gene3D" id="2.60.120.260">
    <property type="entry name" value="Galactose-binding domain-like"/>
    <property type="match status" value="2"/>
</dbReference>
<gene>
    <name evidence="3" type="ORF">DBRI1063_LOCUS9526</name>
</gene>
<feature type="compositionally biased region" description="Basic and acidic residues" evidence="1">
    <location>
        <begin position="108"/>
        <end position="120"/>
    </location>
</feature>
<feature type="compositionally biased region" description="Low complexity" evidence="1">
    <location>
        <begin position="255"/>
        <end position="269"/>
    </location>
</feature>
<sequence length="753" mass="82173">MDAKITAAGFHDGSKPPSSTSSITPDRNTLSSSGHGGSKSILNRRPMDRRPSFDDSSLRTLDVIGGGADGGSGDVSDSNSSESEVSRTSSGLVENPPKAGGGWLSGFIKRDPKKDDDAPRESPTPSAANGSGVMKSDSEFDESTSSENATPLPSRSSLSSTLIQKANMGRDLLAFKGVPSFRRSVNSDDTDDLVRPYHRAFHNNERPSFLRRSPMGSVRIMGTDEMYHSSSSSAKSPPGGIKGVGVSGGAEQKSSGESSNSYLSSSSRSTGDLDISKFSAYKGSSSKTSNKPDANEVTVVKTKRKRRLFLALLSVTVAALVVVGGMWYVLRFEQDDKFHTSYLRTSAQSIFGTNRETEETVHFATANMIPSSSMISSTSSELEDCISNGHFDESPATSHWYPVQSDMQVTDSYESGEHALLSTDRTNARNGGLWQNIRSDCLRPNEWYEVQADVLLRHAGTEETVDCDPSIPWSHHERSCPSIALKTNLNGVQDIAWTVGPASTSTHHFGWYRLYGAFRPTADMLQDQIAVIVARAPIAADILVDNIHINPANEYTVGVIQDCEDPSLNLVANGNADTGDHRFWFIRGNGGEGGHIEVHHTERGYAFRHAGYRSERWRGMLQSLDATCITPHSTWRISAMFRYFVTNEHGIDVPQVCDKSNPMAPDSCPVFELQFVSLKHTSTDNGAGNMALNTGPMVNEDTEEFVLGDWNRIVHTITVSEDMAMQSEVWLYVQSVAKGFNYELDDVEMLPLV</sequence>
<feature type="region of interest" description="Disordered" evidence="1">
    <location>
        <begin position="225"/>
        <end position="270"/>
    </location>
</feature>
<organism evidence="3">
    <name type="scientific">Ditylum brightwellii</name>
    <dbReference type="NCBI Taxonomy" id="49249"/>
    <lineage>
        <taxon>Eukaryota</taxon>
        <taxon>Sar</taxon>
        <taxon>Stramenopiles</taxon>
        <taxon>Ochrophyta</taxon>
        <taxon>Bacillariophyta</taxon>
        <taxon>Mediophyceae</taxon>
        <taxon>Lithodesmiophycidae</taxon>
        <taxon>Lithodesmiales</taxon>
        <taxon>Lithodesmiaceae</taxon>
        <taxon>Ditylum</taxon>
    </lineage>
</organism>
<keyword evidence="2" id="KW-1133">Transmembrane helix</keyword>
<evidence type="ECO:0000256" key="2">
    <source>
        <dbReference type="SAM" id="Phobius"/>
    </source>
</evidence>
<feature type="compositionally biased region" description="Gly residues" evidence="1">
    <location>
        <begin position="64"/>
        <end position="73"/>
    </location>
</feature>
<reference evidence="3" key="1">
    <citation type="submission" date="2021-01" db="EMBL/GenBank/DDBJ databases">
        <authorList>
            <person name="Corre E."/>
            <person name="Pelletier E."/>
            <person name="Niang G."/>
            <person name="Scheremetjew M."/>
            <person name="Finn R."/>
            <person name="Kale V."/>
            <person name="Holt S."/>
            <person name="Cochrane G."/>
            <person name="Meng A."/>
            <person name="Brown T."/>
            <person name="Cohen L."/>
        </authorList>
    </citation>
    <scope>NUCLEOTIDE SEQUENCE</scope>
    <source>
        <strain evidence="3">Pop2</strain>
    </source>
</reference>
<keyword evidence="2" id="KW-0472">Membrane</keyword>
<proteinExistence type="predicted"/>
<feature type="compositionally biased region" description="Low complexity" evidence="1">
    <location>
        <begin position="15"/>
        <end position="25"/>
    </location>
</feature>
<name>A0A7S1Z2Y7_9STRA</name>
<dbReference type="InterPro" id="IPR008979">
    <property type="entry name" value="Galactose-bd-like_sf"/>
</dbReference>
<dbReference type="EMBL" id="HBGN01014872">
    <property type="protein sequence ID" value="CAD9327138.1"/>
    <property type="molecule type" value="Transcribed_RNA"/>
</dbReference>
<protein>
    <submittedName>
        <fullName evidence="3">Uncharacterized protein</fullName>
    </submittedName>
</protein>
<evidence type="ECO:0000313" key="3">
    <source>
        <dbReference type="EMBL" id="CAD9327138.1"/>
    </source>
</evidence>
<feature type="transmembrane region" description="Helical" evidence="2">
    <location>
        <begin position="308"/>
        <end position="330"/>
    </location>
</feature>
<keyword evidence="2" id="KW-0812">Transmembrane</keyword>
<feature type="compositionally biased region" description="Low complexity" evidence="1">
    <location>
        <begin position="229"/>
        <end position="239"/>
    </location>
</feature>
<evidence type="ECO:0000256" key="1">
    <source>
        <dbReference type="SAM" id="MobiDB-lite"/>
    </source>
</evidence>
<feature type="compositionally biased region" description="Low complexity" evidence="1">
    <location>
        <begin position="145"/>
        <end position="162"/>
    </location>
</feature>
<feature type="compositionally biased region" description="Basic and acidic residues" evidence="1">
    <location>
        <begin position="45"/>
        <end position="57"/>
    </location>
</feature>
<dbReference type="AlphaFoldDB" id="A0A7S1Z2Y7"/>
<feature type="compositionally biased region" description="Low complexity" evidence="1">
    <location>
        <begin position="74"/>
        <end position="91"/>
    </location>
</feature>
<dbReference type="SUPFAM" id="SSF49785">
    <property type="entry name" value="Galactose-binding domain-like"/>
    <property type="match status" value="1"/>
</dbReference>
<accession>A0A7S1Z2Y7</accession>
<feature type="region of interest" description="Disordered" evidence="1">
    <location>
        <begin position="1"/>
        <end position="163"/>
    </location>
</feature>